<dbReference type="InterPro" id="IPR013656">
    <property type="entry name" value="PAS_4"/>
</dbReference>
<dbReference type="Pfam" id="PF08448">
    <property type="entry name" value="PAS_4"/>
    <property type="match status" value="1"/>
</dbReference>
<keyword evidence="7" id="KW-1185">Reference proteome</keyword>
<keyword evidence="1" id="KW-0285">Flavoprotein</keyword>
<dbReference type="InterPro" id="IPR036457">
    <property type="entry name" value="PPM-type-like_dom_sf"/>
</dbReference>
<keyword evidence="2" id="KW-0288">FMN</keyword>
<dbReference type="RefSeq" id="WP_163180143.1">
    <property type="nucleotide sequence ID" value="NZ_JAAIWM010000004.1"/>
</dbReference>
<evidence type="ECO:0000259" key="4">
    <source>
        <dbReference type="PROSITE" id="PS50112"/>
    </source>
</evidence>
<gene>
    <name evidence="6" type="ORF">G4D63_13220</name>
</gene>
<reference evidence="6 7" key="1">
    <citation type="submission" date="2020-02" db="EMBL/GenBank/DDBJ databases">
        <title>Bacillus aquiflavi sp. nov., isolated from yellow water of strong flavor Chinese baijiu in Yibin region of China.</title>
        <authorList>
            <person name="Xie J."/>
        </authorList>
    </citation>
    <scope>NUCLEOTIDE SEQUENCE [LARGE SCALE GENOMIC DNA]</scope>
    <source>
        <strain evidence="6 7">SA4</strain>
    </source>
</reference>
<dbReference type="InterPro" id="IPR000700">
    <property type="entry name" value="PAS-assoc_C"/>
</dbReference>
<dbReference type="PROSITE" id="PS50113">
    <property type="entry name" value="PAC"/>
    <property type="match status" value="1"/>
</dbReference>
<dbReference type="SUPFAM" id="SSF55785">
    <property type="entry name" value="PYP-like sensor domain (PAS domain)"/>
    <property type="match status" value="2"/>
</dbReference>
<dbReference type="Gene3D" id="3.30.450.20">
    <property type="entry name" value="PAS domain"/>
    <property type="match status" value="2"/>
</dbReference>
<evidence type="ECO:0000256" key="2">
    <source>
        <dbReference type="ARBA" id="ARBA00022643"/>
    </source>
</evidence>
<sequence length="486" mass="56559">MEFNLSNFFEDMIDYSPDLIMLFNTKGEYIYVNETTEVVFGIPKEEYLGKHFSEVNKLTEDSLQYCLAIFPDLVKGNTKVIKLNALNYKEEEITLSVNCKMITKDGISYLYTIFRDITKEYVFEKDRGELLEFHQLLGKTLDQLGIGIVITDPNQEDHPIIYANKGFKKMTGYKEKEFLGRNCRFLQGSKSDQEVIKRIREKIDNQMIVHEEILNYRKDQSSFWNEITLSPVMSRKGKLEYYIGFQRDITERKKMEIELKKDLALARNLQQLLLSNPIKRKDIEIVGYYRPSQELGGDFYKWVNIKDGLYAVFIIDVMGHGITSSLITMLLHTEIQSMLKNKVYAPDELFFQLNKNIQGMFSDESDFDLTKYYFTCVYLFIDINKKRIDYVNAGHPDFILKKNNHINFYPSTTIPVGLLEEVSFETHTIHYESGTDILLYTDGLMDSPIKTKHDIAEAFVKEDPSQLVSGPNIPGDDICLVHLKLR</sequence>
<dbReference type="AlphaFoldDB" id="A0A6M0Q8J5"/>
<evidence type="ECO:0000259" key="5">
    <source>
        <dbReference type="PROSITE" id="PS50113"/>
    </source>
</evidence>
<feature type="domain" description="PAC" evidence="5">
    <location>
        <begin position="209"/>
        <end position="261"/>
    </location>
</feature>
<dbReference type="InterPro" id="IPR001610">
    <property type="entry name" value="PAC"/>
</dbReference>
<dbReference type="Pfam" id="PF13426">
    <property type="entry name" value="PAS_9"/>
    <property type="match status" value="1"/>
</dbReference>
<proteinExistence type="predicted"/>
<dbReference type="EMBL" id="JAAIWM010000004">
    <property type="protein sequence ID" value="NEY72691.1"/>
    <property type="molecule type" value="Genomic_DNA"/>
</dbReference>
<accession>A0A6M0Q8J5</accession>
<dbReference type="CDD" id="cd00130">
    <property type="entry name" value="PAS"/>
    <property type="match status" value="2"/>
</dbReference>
<name>A0A6M0Q8J5_9BACI</name>
<dbReference type="InterPro" id="IPR000014">
    <property type="entry name" value="PAS"/>
</dbReference>
<dbReference type="PANTHER" id="PTHR47429:SF2">
    <property type="entry name" value="PROTEIN TWIN LOV 1"/>
    <property type="match status" value="1"/>
</dbReference>
<dbReference type="NCBIfam" id="TIGR00229">
    <property type="entry name" value="sensory_box"/>
    <property type="match status" value="2"/>
</dbReference>
<evidence type="ECO:0000256" key="3">
    <source>
        <dbReference type="ARBA" id="ARBA00022991"/>
    </source>
</evidence>
<dbReference type="Proteomes" id="UP000481043">
    <property type="component" value="Unassembled WGS sequence"/>
</dbReference>
<protein>
    <submittedName>
        <fullName evidence="6">PAS domain-containing protein</fullName>
    </submittedName>
</protein>
<evidence type="ECO:0000256" key="1">
    <source>
        <dbReference type="ARBA" id="ARBA00022630"/>
    </source>
</evidence>
<dbReference type="InterPro" id="IPR001932">
    <property type="entry name" value="PPM-type_phosphatase-like_dom"/>
</dbReference>
<dbReference type="Gene3D" id="3.60.40.10">
    <property type="entry name" value="PPM-type phosphatase domain"/>
    <property type="match status" value="1"/>
</dbReference>
<keyword evidence="3" id="KW-0157">Chromophore</keyword>
<feature type="domain" description="PAS" evidence="4">
    <location>
        <begin position="133"/>
        <end position="206"/>
    </location>
</feature>
<dbReference type="PROSITE" id="PS50112">
    <property type="entry name" value="PAS"/>
    <property type="match status" value="2"/>
</dbReference>
<feature type="domain" description="PAS" evidence="4">
    <location>
        <begin position="5"/>
        <end position="50"/>
    </location>
</feature>
<dbReference type="SMART" id="SM00086">
    <property type="entry name" value="PAC"/>
    <property type="match status" value="1"/>
</dbReference>
<dbReference type="SMART" id="SM00091">
    <property type="entry name" value="PAS"/>
    <property type="match status" value="2"/>
</dbReference>
<comment type="caution">
    <text evidence="6">The sequence shown here is derived from an EMBL/GenBank/DDBJ whole genome shotgun (WGS) entry which is preliminary data.</text>
</comment>
<dbReference type="SUPFAM" id="SSF81606">
    <property type="entry name" value="PP2C-like"/>
    <property type="match status" value="1"/>
</dbReference>
<organism evidence="6 7">
    <name type="scientific">Bacillus mesophilus</name>
    <dbReference type="NCBI Taxonomy" id="1808955"/>
    <lineage>
        <taxon>Bacteria</taxon>
        <taxon>Bacillati</taxon>
        <taxon>Bacillota</taxon>
        <taxon>Bacilli</taxon>
        <taxon>Bacillales</taxon>
        <taxon>Bacillaceae</taxon>
        <taxon>Bacillus</taxon>
    </lineage>
</organism>
<evidence type="ECO:0000313" key="6">
    <source>
        <dbReference type="EMBL" id="NEY72691.1"/>
    </source>
</evidence>
<dbReference type="PANTHER" id="PTHR47429">
    <property type="entry name" value="PROTEIN TWIN LOV 1"/>
    <property type="match status" value="1"/>
</dbReference>
<dbReference type="InterPro" id="IPR035965">
    <property type="entry name" value="PAS-like_dom_sf"/>
</dbReference>
<evidence type="ECO:0000313" key="7">
    <source>
        <dbReference type="Proteomes" id="UP000481043"/>
    </source>
</evidence>
<dbReference type="SMART" id="SM00331">
    <property type="entry name" value="PP2C_SIG"/>
    <property type="match status" value="1"/>
</dbReference>
<dbReference type="Pfam" id="PF07228">
    <property type="entry name" value="SpoIIE"/>
    <property type="match status" value="1"/>
</dbReference>